<dbReference type="EMBL" id="OIVN01000447">
    <property type="protein sequence ID" value="SPC80438.1"/>
    <property type="molecule type" value="Genomic_DNA"/>
</dbReference>
<proteinExistence type="predicted"/>
<gene>
    <name evidence="1" type="ORF">FSB_LOCUS8320</name>
</gene>
<accession>A0A2N9EZZ6</accession>
<name>A0A2N9EZZ6_FAGSY</name>
<reference evidence="1" key="1">
    <citation type="submission" date="2018-02" db="EMBL/GenBank/DDBJ databases">
        <authorList>
            <person name="Cohen D.B."/>
            <person name="Kent A.D."/>
        </authorList>
    </citation>
    <scope>NUCLEOTIDE SEQUENCE</scope>
</reference>
<dbReference type="AlphaFoldDB" id="A0A2N9EZZ6"/>
<sequence>MKSVKDLVTALSRSHGGTKWKWCYEVLAMVTMAVERENQEAPPPPDRWDRHSKVVRASRRGGPCFAAWWSVLHGVVVRASRRGLGGYRSEKRATPWVSPWWWLASVGPDLRKDPWVSPGGGWWFLVGQHPRRFELRSTTMP</sequence>
<organism evidence="1">
    <name type="scientific">Fagus sylvatica</name>
    <name type="common">Beechnut</name>
    <dbReference type="NCBI Taxonomy" id="28930"/>
    <lineage>
        <taxon>Eukaryota</taxon>
        <taxon>Viridiplantae</taxon>
        <taxon>Streptophyta</taxon>
        <taxon>Embryophyta</taxon>
        <taxon>Tracheophyta</taxon>
        <taxon>Spermatophyta</taxon>
        <taxon>Magnoliopsida</taxon>
        <taxon>eudicotyledons</taxon>
        <taxon>Gunneridae</taxon>
        <taxon>Pentapetalae</taxon>
        <taxon>rosids</taxon>
        <taxon>fabids</taxon>
        <taxon>Fagales</taxon>
        <taxon>Fagaceae</taxon>
        <taxon>Fagus</taxon>
    </lineage>
</organism>
<protein>
    <submittedName>
        <fullName evidence="1">Uncharacterized protein</fullName>
    </submittedName>
</protein>
<evidence type="ECO:0000313" key="1">
    <source>
        <dbReference type="EMBL" id="SPC80438.1"/>
    </source>
</evidence>